<dbReference type="SMART" id="SM00063">
    <property type="entry name" value="FRI"/>
    <property type="match status" value="1"/>
</dbReference>
<protein>
    <recommendedName>
        <fullName evidence="4">FZ domain-containing protein</fullName>
    </recommendedName>
</protein>
<dbReference type="Proteomes" id="UP000677228">
    <property type="component" value="Unassembled WGS sequence"/>
</dbReference>
<feature type="non-terminal residue" evidence="5">
    <location>
        <position position="1"/>
    </location>
</feature>
<feature type="disulfide bond" evidence="3">
    <location>
        <begin position="23"/>
        <end position="69"/>
    </location>
</feature>
<dbReference type="GO" id="GO:0035567">
    <property type="term" value="P:non-canonical Wnt signaling pathway"/>
    <property type="evidence" value="ECO:0007669"/>
    <property type="project" value="TreeGrafter"/>
</dbReference>
<gene>
    <name evidence="5" type="ORF">OVA965_LOCUS12131</name>
    <name evidence="6" type="ORF">TMI583_LOCUS12135</name>
</gene>
<dbReference type="PANTHER" id="PTHR11309">
    <property type="entry name" value="FRIZZLED"/>
    <property type="match status" value="1"/>
</dbReference>
<organism evidence="5 7">
    <name type="scientific">Didymodactylos carnosus</name>
    <dbReference type="NCBI Taxonomy" id="1234261"/>
    <lineage>
        <taxon>Eukaryota</taxon>
        <taxon>Metazoa</taxon>
        <taxon>Spiralia</taxon>
        <taxon>Gnathifera</taxon>
        <taxon>Rotifera</taxon>
        <taxon>Eurotatoria</taxon>
        <taxon>Bdelloidea</taxon>
        <taxon>Philodinida</taxon>
        <taxon>Philodinidae</taxon>
        <taxon>Didymodactylos</taxon>
    </lineage>
</organism>
<accession>A0A8S2DIW3</accession>
<dbReference type="InterPro" id="IPR036790">
    <property type="entry name" value="Frizzled_dom_sf"/>
</dbReference>
<proteinExistence type="predicted"/>
<dbReference type="AlphaFoldDB" id="A0A8S2DIW3"/>
<evidence type="ECO:0000313" key="6">
    <source>
        <dbReference type="EMBL" id="CAF3724750.1"/>
    </source>
</evidence>
<dbReference type="EMBL" id="CAJNOK010004809">
    <property type="protein sequence ID" value="CAF0950555.1"/>
    <property type="molecule type" value="Genomic_DNA"/>
</dbReference>
<dbReference type="GO" id="GO:0017147">
    <property type="term" value="F:Wnt-protein binding"/>
    <property type="evidence" value="ECO:0007669"/>
    <property type="project" value="TreeGrafter"/>
</dbReference>
<keyword evidence="1" id="KW-0217">Developmental protein</keyword>
<dbReference type="PROSITE" id="PS50038">
    <property type="entry name" value="FZ"/>
    <property type="match status" value="1"/>
</dbReference>
<keyword evidence="2 3" id="KW-1015">Disulfide bond</keyword>
<evidence type="ECO:0000256" key="3">
    <source>
        <dbReference type="PROSITE-ProRule" id="PRU00090"/>
    </source>
</evidence>
<reference evidence="5" key="1">
    <citation type="submission" date="2021-02" db="EMBL/GenBank/DDBJ databases">
        <authorList>
            <person name="Nowell W R."/>
        </authorList>
    </citation>
    <scope>NUCLEOTIDE SEQUENCE</scope>
</reference>
<dbReference type="GO" id="GO:0060070">
    <property type="term" value="P:canonical Wnt signaling pathway"/>
    <property type="evidence" value="ECO:0007669"/>
    <property type="project" value="TreeGrafter"/>
</dbReference>
<dbReference type="SUPFAM" id="SSF63501">
    <property type="entry name" value="Frizzled cysteine-rich domain"/>
    <property type="match status" value="1"/>
</dbReference>
<dbReference type="PANTHER" id="PTHR11309:SF148">
    <property type="entry name" value="SECRETED FRIZZLED-RELATED PROTEIN 1"/>
    <property type="match status" value="1"/>
</dbReference>
<dbReference type="InterPro" id="IPR020067">
    <property type="entry name" value="Frizzled_dom"/>
</dbReference>
<name>A0A8S2DIW3_9BILA</name>
<comment type="caution">
    <text evidence="5">The sequence shown here is derived from an EMBL/GenBank/DDBJ whole genome shotgun (WGS) entry which is preliminary data.</text>
</comment>
<dbReference type="InterPro" id="IPR015526">
    <property type="entry name" value="Frizzled/SFRP"/>
</dbReference>
<dbReference type="Proteomes" id="UP000682733">
    <property type="component" value="Unassembled WGS sequence"/>
</dbReference>
<dbReference type="Gene3D" id="1.10.2000.10">
    <property type="entry name" value="Frizzled cysteine-rich domain"/>
    <property type="match status" value="1"/>
</dbReference>
<evidence type="ECO:0000313" key="7">
    <source>
        <dbReference type="Proteomes" id="UP000677228"/>
    </source>
</evidence>
<dbReference type="GO" id="GO:0005615">
    <property type="term" value="C:extracellular space"/>
    <property type="evidence" value="ECO:0007669"/>
    <property type="project" value="TreeGrafter"/>
</dbReference>
<evidence type="ECO:0000259" key="4">
    <source>
        <dbReference type="PROSITE" id="PS50038"/>
    </source>
</evidence>
<dbReference type="EMBL" id="CAJOBA010004814">
    <property type="protein sequence ID" value="CAF3724750.1"/>
    <property type="molecule type" value="Genomic_DNA"/>
</dbReference>
<evidence type="ECO:0000313" key="5">
    <source>
        <dbReference type="EMBL" id="CAF0950555.1"/>
    </source>
</evidence>
<sequence>FDFDEPTKFVDHCIEIPKNFTLCSGIGYTQMYLPNMLNHEKIDEILNEMNLWQSLINLNCHQNSRLLLCSILAPVCLINPQQQQQQQQPISISFDNDEQIETRKHLLPCRRLCLSMDMPFDSTTTTMTTASTTTTRLPRIQNDFCSMCSEMVNVQDLITDYCRSSIVFRSRLKKFDQVSKYLIFDKKKHRYFKTPTSKRQTQLKFYGEKCSCMRLNEPMIVFVSSSHTDTIIRFISIKSNHKTFQLFRQIIGLRKPRCKI</sequence>
<evidence type="ECO:0000256" key="2">
    <source>
        <dbReference type="ARBA" id="ARBA00023157"/>
    </source>
</evidence>
<feature type="domain" description="FZ" evidence="4">
    <location>
        <begin position="13"/>
        <end position="151"/>
    </location>
</feature>
<dbReference type="Pfam" id="PF01392">
    <property type="entry name" value="Fz"/>
    <property type="match status" value="1"/>
</dbReference>
<evidence type="ECO:0000256" key="1">
    <source>
        <dbReference type="ARBA" id="ARBA00022473"/>
    </source>
</evidence>
<comment type="caution">
    <text evidence="3">Lacks conserved residue(s) required for the propagation of feature annotation.</text>
</comment>